<organism evidence="2 3">
    <name type="scientific">Streptomyces viridochromogenes</name>
    <dbReference type="NCBI Taxonomy" id="1938"/>
    <lineage>
        <taxon>Bacteria</taxon>
        <taxon>Bacillati</taxon>
        <taxon>Actinomycetota</taxon>
        <taxon>Actinomycetes</taxon>
        <taxon>Kitasatosporales</taxon>
        <taxon>Streptomycetaceae</taxon>
        <taxon>Streptomyces</taxon>
    </lineage>
</organism>
<sequence>MLHHLRTGDRGALDEAIRSYRRELAATEPADASVPGRAGNLLLALHQRWRLTGDSGDLEELIAFGHERVSVDRVRPQDVTILALAYRRRFDLHGRASDLDRAVELLDRAADLPQDATTGAQALASLGEALQERHKSGARGGEGPADGTDLARATSALRDALEILPPGSPDRSGYRNNLATALYGAALHSGDVAALREALDVWRDALRESPPGSGGVRPVVLANLAQGLRQWHDHDAGEAHRAEMLEVHRTALAETGAGHPDRAERLAGLGVALRLAAEGDGDPALLRESARLLREALPLYADGAPERAIRMNSLGNTLHRLAQSTGDEGVLDEAVAVLRSALARQRPGTGPYADTLANLAVTLRERALQTDDLGSLREATRLARDALHATPASPAAQVVRLANLGVVLQSWHDATGDTAAADEAVGAARRALALAPHSGAVRADRLNHLANALRTRFGVSADLTDLDEAVALLEEAAEHVPYGDPALALVLSNVGSARLTLHHHSEREGLLERAVSDLGRAVWSAPEGGSPHGSYLRSYGDALRALHHRDGDPGVLRAAEDAYRQAAGTKAMPAYERVLAAWDWGAAAAAGLRWDEALRGHEAALELLPFAASGRLARSDQERGLSRVRGLAAEAAACAVNAGRPERAVSLLEQGRGVLLSRAMATRDGVGRLRGAHPALAERFVSVRDRLDALEAVDAAETALGRLPQATDQRHALASSLEELVAEIREAPGFADFLAAPDERALLACAGKGPVVLAYCSGYRSDALVLRPGGVLLVPLPRATPDAVGEQADRLRRALADAMDPARDKAAQRTVAEVLAWTWDHVTGPVLDRLGLSGAPGPGGELPRLWWSPGGALAALPLHAAGHHGDGTGTVPPHEGGAGAGPQAVMDRVVSSYTPTVTALRYARDRAAAPWPSGRLLAVALPDTPGARPLGGARREVEALRALLPIDVLYGEEATFDRVVAALPDHPCVHFACHGVSAPADPSAGRLLVHDHPTRPLTVRQIARLDLPAARLAVLSACETARADGDLADESIHITSAFQLAGYPHAVGTLWPVHDAVAVRVTRLLYRGLRTDGDGGPALDVGRTAAALHRAVLECRTAFAASPSLWAAHVHAGA</sequence>
<proteinExistence type="predicted"/>
<dbReference type="Pfam" id="PF12770">
    <property type="entry name" value="CHAT"/>
    <property type="match status" value="1"/>
</dbReference>
<dbReference type="InterPro" id="IPR024983">
    <property type="entry name" value="CHAT_dom"/>
</dbReference>
<dbReference type="Proteomes" id="UP000037023">
    <property type="component" value="Unassembled WGS sequence"/>
</dbReference>
<evidence type="ECO:0000313" key="3">
    <source>
        <dbReference type="Proteomes" id="UP000037023"/>
    </source>
</evidence>
<dbReference type="Gene3D" id="1.25.40.10">
    <property type="entry name" value="Tetratricopeptide repeat domain"/>
    <property type="match status" value="3"/>
</dbReference>
<dbReference type="OrthoDB" id="3206999at2"/>
<dbReference type="SUPFAM" id="SSF48452">
    <property type="entry name" value="TPR-like"/>
    <property type="match status" value="1"/>
</dbReference>
<protein>
    <recommendedName>
        <fullName evidence="1">CHAT domain-containing protein</fullName>
    </recommendedName>
</protein>
<dbReference type="InterPro" id="IPR011990">
    <property type="entry name" value="TPR-like_helical_dom_sf"/>
</dbReference>
<dbReference type="PATRIC" id="fig|1938.6.peg.4254"/>
<accession>A0A0L8KDR6</accession>
<evidence type="ECO:0000259" key="1">
    <source>
        <dbReference type="Pfam" id="PF12770"/>
    </source>
</evidence>
<gene>
    <name evidence="2" type="ORF">ADK34_19745</name>
</gene>
<evidence type="ECO:0000313" key="2">
    <source>
        <dbReference type="EMBL" id="KOG23996.1"/>
    </source>
</evidence>
<reference evidence="2 3" key="1">
    <citation type="submission" date="2015-06" db="EMBL/GenBank/DDBJ databases">
        <authorList>
            <person name="Hoefler B.C."/>
            <person name="Straight P.D."/>
        </authorList>
    </citation>
    <scope>NUCLEOTIDE SEQUENCE [LARGE SCALE GENOMIC DNA]</scope>
    <source>
        <strain evidence="2 3">NRRL 3427</strain>
    </source>
</reference>
<name>A0A0L8KDR6_STRVR</name>
<dbReference type="EMBL" id="LGUP01000202">
    <property type="protein sequence ID" value="KOG23996.1"/>
    <property type="molecule type" value="Genomic_DNA"/>
</dbReference>
<dbReference type="AlphaFoldDB" id="A0A0L8KDR6"/>
<feature type="domain" description="CHAT" evidence="1">
    <location>
        <begin position="819"/>
        <end position="1117"/>
    </location>
</feature>
<comment type="caution">
    <text evidence="2">The sequence shown here is derived from an EMBL/GenBank/DDBJ whole genome shotgun (WGS) entry which is preliminary data.</text>
</comment>
<dbReference type="RefSeq" id="WP_033203533.1">
    <property type="nucleotide sequence ID" value="NZ_LGUP01000202.1"/>
</dbReference>